<name>A0A1W1VN18_9DEIO</name>
<gene>
    <name evidence="2" type="ORF">SAMN00790413_02514</name>
</gene>
<dbReference type="InterPro" id="IPR035919">
    <property type="entry name" value="EAL_sf"/>
</dbReference>
<dbReference type="InterPro" id="IPR001633">
    <property type="entry name" value="EAL_dom"/>
</dbReference>
<sequence>MPSSPAGTCQACQAPPTPLPDIAMAFQPLVNVRTREIFAYEALVRGAQGQGAGWVFGQIGEGGHYHFDQLCRVTAIRAAARLGLHLTGDALLSINFLPNAVYEAVTCLRATLRTAQEVDFPPSRLLFEVTEHEHVTDEAHVQRIIETYRRSGFQTALDDYGAGHATAGLLLALRPDVVKVDMKLVRGVHTDLWREELIRHLALFAQRVGLLVVAEGVETAEEARCLLTLGVTHMQGYFFARPGLECLPTVPDEVYAQLGV</sequence>
<dbReference type="AlphaFoldDB" id="A0A1W1VN18"/>
<accession>A0A1W1VN18</accession>
<dbReference type="GO" id="GO:0071111">
    <property type="term" value="F:cyclic-guanylate-specific phosphodiesterase activity"/>
    <property type="evidence" value="ECO:0007669"/>
    <property type="project" value="InterPro"/>
</dbReference>
<evidence type="ECO:0000313" key="2">
    <source>
        <dbReference type="EMBL" id="SMB94759.1"/>
    </source>
</evidence>
<dbReference type="PROSITE" id="PS50883">
    <property type="entry name" value="EAL"/>
    <property type="match status" value="1"/>
</dbReference>
<dbReference type="EMBL" id="FWWU01000009">
    <property type="protein sequence ID" value="SMB94759.1"/>
    <property type="molecule type" value="Genomic_DNA"/>
</dbReference>
<dbReference type="STRING" id="695939.SAMN00790413_02514"/>
<organism evidence="2 3">
    <name type="scientific">Deinococcus hopiensis KR-140</name>
    <dbReference type="NCBI Taxonomy" id="695939"/>
    <lineage>
        <taxon>Bacteria</taxon>
        <taxon>Thermotogati</taxon>
        <taxon>Deinococcota</taxon>
        <taxon>Deinococci</taxon>
        <taxon>Deinococcales</taxon>
        <taxon>Deinococcaceae</taxon>
        <taxon>Deinococcus</taxon>
    </lineage>
</organism>
<keyword evidence="3" id="KW-1185">Reference proteome</keyword>
<feature type="domain" description="EAL" evidence="1">
    <location>
        <begin position="4"/>
        <end position="256"/>
    </location>
</feature>
<dbReference type="PANTHER" id="PTHR33121:SF15">
    <property type="entry name" value="BLUE LIGHT- AND TEMPERATURE-REGULATED ANTIREPRESSOR BLUF"/>
    <property type="match status" value="1"/>
</dbReference>
<dbReference type="InterPro" id="IPR050706">
    <property type="entry name" value="Cyclic-di-GMP_PDE-like"/>
</dbReference>
<dbReference type="SUPFAM" id="SSF141868">
    <property type="entry name" value="EAL domain-like"/>
    <property type="match status" value="1"/>
</dbReference>
<dbReference type="Pfam" id="PF00563">
    <property type="entry name" value="EAL"/>
    <property type="match status" value="1"/>
</dbReference>
<dbReference type="SMART" id="SM00052">
    <property type="entry name" value="EAL"/>
    <property type="match status" value="1"/>
</dbReference>
<dbReference type="OrthoDB" id="9813903at2"/>
<proteinExistence type="predicted"/>
<dbReference type="PANTHER" id="PTHR33121">
    <property type="entry name" value="CYCLIC DI-GMP PHOSPHODIESTERASE PDEF"/>
    <property type="match status" value="1"/>
</dbReference>
<evidence type="ECO:0000259" key="1">
    <source>
        <dbReference type="PROSITE" id="PS50883"/>
    </source>
</evidence>
<protein>
    <submittedName>
        <fullName evidence="2">EAL domain, c-di-GMP-specific phosphodiesterase class I (Or its enzymatically inactive variant)</fullName>
    </submittedName>
</protein>
<dbReference type="Gene3D" id="3.20.20.450">
    <property type="entry name" value="EAL domain"/>
    <property type="match status" value="1"/>
</dbReference>
<dbReference type="RefSeq" id="WP_084049773.1">
    <property type="nucleotide sequence ID" value="NZ_FWWU01000009.1"/>
</dbReference>
<reference evidence="2 3" key="1">
    <citation type="submission" date="2017-04" db="EMBL/GenBank/DDBJ databases">
        <authorList>
            <person name="Afonso C.L."/>
            <person name="Miller P.J."/>
            <person name="Scott M.A."/>
            <person name="Spackman E."/>
            <person name="Goraichik I."/>
            <person name="Dimitrov K.M."/>
            <person name="Suarez D.L."/>
            <person name="Swayne D.E."/>
        </authorList>
    </citation>
    <scope>NUCLEOTIDE SEQUENCE [LARGE SCALE GENOMIC DNA]</scope>
    <source>
        <strain evidence="2 3">KR-140</strain>
    </source>
</reference>
<evidence type="ECO:0000313" key="3">
    <source>
        <dbReference type="Proteomes" id="UP000192582"/>
    </source>
</evidence>
<dbReference type="Proteomes" id="UP000192582">
    <property type="component" value="Unassembled WGS sequence"/>
</dbReference>
<dbReference type="CDD" id="cd01948">
    <property type="entry name" value="EAL"/>
    <property type="match status" value="1"/>
</dbReference>